<gene>
    <name evidence="6" type="ORF">L207DRAFT_580691</name>
</gene>
<organism evidence="6 7">
    <name type="scientific">Hyaloscypha variabilis (strain UAMH 11265 / GT02V1 / F)</name>
    <name type="common">Meliniomyces variabilis</name>
    <dbReference type="NCBI Taxonomy" id="1149755"/>
    <lineage>
        <taxon>Eukaryota</taxon>
        <taxon>Fungi</taxon>
        <taxon>Dikarya</taxon>
        <taxon>Ascomycota</taxon>
        <taxon>Pezizomycotina</taxon>
        <taxon>Leotiomycetes</taxon>
        <taxon>Helotiales</taxon>
        <taxon>Hyaloscyphaceae</taxon>
        <taxon>Hyaloscypha</taxon>
        <taxon>Hyaloscypha variabilis</taxon>
    </lineage>
</organism>
<dbReference type="Pfam" id="PF01544">
    <property type="entry name" value="CorA"/>
    <property type="match status" value="1"/>
</dbReference>
<evidence type="ECO:0000256" key="2">
    <source>
        <dbReference type="ARBA" id="ARBA00022692"/>
    </source>
</evidence>
<evidence type="ECO:0000313" key="7">
    <source>
        <dbReference type="Proteomes" id="UP000235786"/>
    </source>
</evidence>
<proteinExistence type="predicted"/>
<keyword evidence="2 5" id="KW-0812">Transmembrane</keyword>
<evidence type="ECO:0000256" key="4">
    <source>
        <dbReference type="ARBA" id="ARBA00023136"/>
    </source>
</evidence>
<evidence type="ECO:0000256" key="5">
    <source>
        <dbReference type="SAM" id="Phobius"/>
    </source>
</evidence>
<reference evidence="6 7" key="1">
    <citation type="submission" date="2016-04" db="EMBL/GenBank/DDBJ databases">
        <title>A degradative enzymes factory behind the ericoid mycorrhizal symbiosis.</title>
        <authorList>
            <consortium name="DOE Joint Genome Institute"/>
            <person name="Martino E."/>
            <person name="Morin E."/>
            <person name="Grelet G."/>
            <person name="Kuo A."/>
            <person name="Kohler A."/>
            <person name="Daghino S."/>
            <person name="Barry K."/>
            <person name="Choi C."/>
            <person name="Cichocki N."/>
            <person name="Clum A."/>
            <person name="Copeland A."/>
            <person name="Hainaut M."/>
            <person name="Haridas S."/>
            <person name="Labutti K."/>
            <person name="Lindquist E."/>
            <person name="Lipzen A."/>
            <person name="Khouja H.-R."/>
            <person name="Murat C."/>
            <person name="Ohm R."/>
            <person name="Olson A."/>
            <person name="Spatafora J."/>
            <person name="Veneault-Fourrey C."/>
            <person name="Henrissat B."/>
            <person name="Grigoriev I."/>
            <person name="Martin F."/>
            <person name="Perotto S."/>
        </authorList>
    </citation>
    <scope>NUCLEOTIDE SEQUENCE [LARGE SCALE GENOMIC DNA]</scope>
    <source>
        <strain evidence="6 7">F</strain>
    </source>
</reference>
<sequence>MSSVNRQFSNTLPRFSTNEEIVLLLYGSDHSLRGAFLHQFQDSRFLEAILEDNSALLWAILKANFGAWLYSVGWWDNFSRLTRQDDKFIGDNQFLWHLMDQHVLRLQNLAMLKHSLKVLQYGGCNMLRAQQGTQAHKAMTGLTIDYEELVKRTEDQIVGIQHRLSTLAAIRSITESEKSIKQSEKIGSLTTLATFFIPLSFVSSLLGMNVMEISSQKTSIWVFFVISIPLTLLAFIVLANWESLKDALMYLFAKRCYSASGTCARNISFSANMMMDTDHCAGMMAALSDLMLTPLLGRTAAAIFRDANPHQASAFPQTGGFAAKRGRELDECACGSSLRPVGRRALRPAISYQRMGLRSVDDAQSCEGDGCFSCKDEVQESGELHNANIERQANSLKYF</sequence>
<keyword evidence="4 5" id="KW-0472">Membrane</keyword>
<dbReference type="EMBL" id="KZ613943">
    <property type="protein sequence ID" value="PMD42012.1"/>
    <property type="molecule type" value="Genomic_DNA"/>
</dbReference>
<dbReference type="OrthoDB" id="3231000at2759"/>
<name>A0A2J6RU22_HYAVF</name>
<dbReference type="InterPro" id="IPR045863">
    <property type="entry name" value="CorA_TM1_TM2"/>
</dbReference>
<keyword evidence="7" id="KW-1185">Reference proteome</keyword>
<feature type="transmembrane region" description="Helical" evidence="5">
    <location>
        <begin position="220"/>
        <end position="241"/>
    </location>
</feature>
<evidence type="ECO:0000313" key="6">
    <source>
        <dbReference type="EMBL" id="PMD42012.1"/>
    </source>
</evidence>
<keyword evidence="3 5" id="KW-1133">Transmembrane helix</keyword>
<dbReference type="GO" id="GO:0046873">
    <property type="term" value="F:metal ion transmembrane transporter activity"/>
    <property type="evidence" value="ECO:0007669"/>
    <property type="project" value="InterPro"/>
</dbReference>
<comment type="subcellular location">
    <subcellularLocation>
        <location evidence="1">Membrane</location>
        <topology evidence="1">Multi-pass membrane protein</topology>
    </subcellularLocation>
</comment>
<dbReference type="SUPFAM" id="SSF144083">
    <property type="entry name" value="Magnesium transport protein CorA, transmembrane region"/>
    <property type="match status" value="1"/>
</dbReference>
<dbReference type="GO" id="GO:0016020">
    <property type="term" value="C:membrane"/>
    <property type="evidence" value="ECO:0007669"/>
    <property type="project" value="UniProtKB-SubCell"/>
</dbReference>
<dbReference type="InterPro" id="IPR002523">
    <property type="entry name" value="MgTranspt_CorA/ZnTranspt_ZntB"/>
</dbReference>
<dbReference type="AlphaFoldDB" id="A0A2J6RU22"/>
<evidence type="ECO:0000256" key="1">
    <source>
        <dbReference type="ARBA" id="ARBA00004141"/>
    </source>
</evidence>
<evidence type="ECO:0000256" key="3">
    <source>
        <dbReference type="ARBA" id="ARBA00022989"/>
    </source>
</evidence>
<dbReference type="Proteomes" id="UP000235786">
    <property type="component" value="Unassembled WGS sequence"/>
</dbReference>
<dbReference type="Gene3D" id="1.20.58.340">
    <property type="entry name" value="Magnesium transport protein CorA, transmembrane region"/>
    <property type="match status" value="1"/>
</dbReference>
<dbReference type="STRING" id="1149755.A0A2J6RU22"/>
<protein>
    <submittedName>
        <fullName evidence="6">Uncharacterized protein</fullName>
    </submittedName>
</protein>
<accession>A0A2J6RU22</accession>
<feature type="transmembrane region" description="Helical" evidence="5">
    <location>
        <begin position="186"/>
        <end position="208"/>
    </location>
</feature>